<evidence type="ECO:0000313" key="2">
    <source>
        <dbReference type="Proteomes" id="UP001140949"/>
    </source>
</evidence>
<dbReference type="EMBL" id="JANAVB010042014">
    <property type="protein sequence ID" value="KAJ6795247.1"/>
    <property type="molecule type" value="Genomic_DNA"/>
</dbReference>
<organism evidence="1 2">
    <name type="scientific">Iris pallida</name>
    <name type="common">Sweet iris</name>
    <dbReference type="NCBI Taxonomy" id="29817"/>
    <lineage>
        <taxon>Eukaryota</taxon>
        <taxon>Viridiplantae</taxon>
        <taxon>Streptophyta</taxon>
        <taxon>Embryophyta</taxon>
        <taxon>Tracheophyta</taxon>
        <taxon>Spermatophyta</taxon>
        <taxon>Magnoliopsida</taxon>
        <taxon>Liliopsida</taxon>
        <taxon>Asparagales</taxon>
        <taxon>Iridaceae</taxon>
        <taxon>Iridoideae</taxon>
        <taxon>Irideae</taxon>
        <taxon>Iris</taxon>
    </lineage>
</organism>
<dbReference type="Proteomes" id="UP001140949">
    <property type="component" value="Unassembled WGS sequence"/>
</dbReference>
<keyword evidence="2" id="KW-1185">Reference proteome</keyword>
<dbReference type="AlphaFoldDB" id="A0AAX6DTU4"/>
<proteinExistence type="predicted"/>
<evidence type="ECO:0000313" key="1">
    <source>
        <dbReference type="EMBL" id="KAJ6795247.1"/>
    </source>
</evidence>
<reference evidence="1" key="2">
    <citation type="submission" date="2023-04" db="EMBL/GenBank/DDBJ databases">
        <authorList>
            <person name="Bruccoleri R.E."/>
            <person name="Oakeley E.J."/>
            <person name="Faust A.-M."/>
            <person name="Dessus-Babus S."/>
            <person name="Altorfer M."/>
            <person name="Burckhardt D."/>
            <person name="Oertli M."/>
            <person name="Naumann U."/>
            <person name="Petersen F."/>
            <person name="Wong J."/>
        </authorList>
    </citation>
    <scope>NUCLEOTIDE SEQUENCE</scope>
    <source>
        <strain evidence="1">GSM-AAB239-AS_SAM_17_03QT</strain>
        <tissue evidence="1">Leaf</tissue>
    </source>
</reference>
<accession>A0AAX6DTU4</accession>
<gene>
    <name evidence="1" type="ORF">M6B38_227710</name>
</gene>
<name>A0AAX6DTU4_IRIPA</name>
<protein>
    <submittedName>
        <fullName evidence="1">Uncharacterized protein</fullName>
    </submittedName>
</protein>
<comment type="caution">
    <text evidence="1">The sequence shown here is derived from an EMBL/GenBank/DDBJ whole genome shotgun (WGS) entry which is preliminary data.</text>
</comment>
<sequence>MSPSLSHLTIHGTQIVAWGSRGTRPNSICSQVARQEHLIVESRKCQVCLDLHLFRSREQGHT</sequence>
<reference evidence="1" key="1">
    <citation type="journal article" date="2023" name="GigaByte">
        <title>Genome assembly of the bearded iris, Iris pallida Lam.</title>
        <authorList>
            <person name="Bruccoleri R.E."/>
            <person name="Oakeley E.J."/>
            <person name="Faust A.M.E."/>
            <person name="Altorfer M."/>
            <person name="Dessus-Babus S."/>
            <person name="Burckhardt D."/>
            <person name="Oertli M."/>
            <person name="Naumann U."/>
            <person name="Petersen F."/>
            <person name="Wong J."/>
        </authorList>
    </citation>
    <scope>NUCLEOTIDE SEQUENCE</scope>
    <source>
        <strain evidence="1">GSM-AAB239-AS_SAM_17_03QT</strain>
    </source>
</reference>